<dbReference type="GO" id="GO:0005829">
    <property type="term" value="C:cytosol"/>
    <property type="evidence" value="ECO:0007669"/>
    <property type="project" value="TreeGrafter"/>
</dbReference>
<dbReference type="Proteomes" id="UP000692954">
    <property type="component" value="Unassembled WGS sequence"/>
</dbReference>
<feature type="region of interest" description="Disordered" evidence="1">
    <location>
        <begin position="103"/>
        <end position="154"/>
    </location>
</feature>
<feature type="compositionally biased region" description="Basic and acidic residues" evidence="1">
    <location>
        <begin position="127"/>
        <end position="154"/>
    </location>
</feature>
<sequence length="154" mass="18367">MQISLFEIKVYYRELKITFFGQLRQESINKITFQDKANGLQCIIDIGKVKKKTSDYFQADIKCKGQKVSTVFGTYIGFINFDNVRYWDYRYVVPFKIKMEKQPLESDHKNRSDLQSLKAGDIPMAQKNKELLENIQRNDRKLREQNEKQKKQKK</sequence>
<keyword evidence="3" id="KW-1185">Reference proteome</keyword>
<name>A0A8S1K9M9_9CILI</name>
<dbReference type="InterPro" id="IPR000648">
    <property type="entry name" value="Oxysterol-bd"/>
</dbReference>
<dbReference type="PANTHER" id="PTHR10972">
    <property type="entry name" value="OXYSTEROL-BINDING PROTEIN-RELATED"/>
    <property type="match status" value="1"/>
</dbReference>
<dbReference type="GO" id="GO:0016020">
    <property type="term" value="C:membrane"/>
    <property type="evidence" value="ECO:0007669"/>
    <property type="project" value="TreeGrafter"/>
</dbReference>
<dbReference type="AlphaFoldDB" id="A0A8S1K9M9"/>
<accession>A0A8S1K9M9</accession>
<dbReference type="EMBL" id="CAJJDN010000006">
    <property type="protein sequence ID" value="CAD8052380.1"/>
    <property type="molecule type" value="Genomic_DNA"/>
</dbReference>
<evidence type="ECO:0000313" key="3">
    <source>
        <dbReference type="Proteomes" id="UP000692954"/>
    </source>
</evidence>
<evidence type="ECO:0000313" key="2">
    <source>
        <dbReference type="EMBL" id="CAD8052380.1"/>
    </source>
</evidence>
<proteinExistence type="predicted"/>
<reference evidence="2" key="1">
    <citation type="submission" date="2021-01" db="EMBL/GenBank/DDBJ databases">
        <authorList>
            <consortium name="Genoscope - CEA"/>
            <person name="William W."/>
        </authorList>
    </citation>
    <scope>NUCLEOTIDE SEQUENCE</scope>
</reference>
<evidence type="ECO:0000256" key="1">
    <source>
        <dbReference type="SAM" id="MobiDB-lite"/>
    </source>
</evidence>
<gene>
    <name evidence="2" type="ORF">PSON_ATCC_30995.1.T0060425</name>
</gene>
<feature type="compositionally biased region" description="Basic and acidic residues" evidence="1">
    <location>
        <begin position="103"/>
        <end position="112"/>
    </location>
</feature>
<organism evidence="2 3">
    <name type="scientific">Paramecium sonneborni</name>
    <dbReference type="NCBI Taxonomy" id="65129"/>
    <lineage>
        <taxon>Eukaryota</taxon>
        <taxon>Sar</taxon>
        <taxon>Alveolata</taxon>
        <taxon>Ciliophora</taxon>
        <taxon>Intramacronucleata</taxon>
        <taxon>Oligohymenophorea</taxon>
        <taxon>Peniculida</taxon>
        <taxon>Parameciidae</taxon>
        <taxon>Paramecium</taxon>
    </lineage>
</organism>
<comment type="caution">
    <text evidence="2">The sequence shown here is derived from an EMBL/GenBank/DDBJ whole genome shotgun (WGS) entry which is preliminary data.</text>
</comment>
<dbReference type="GO" id="GO:0032934">
    <property type="term" value="F:sterol binding"/>
    <property type="evidence" value="ECO:0007669"/>
    <property type="project" value="TreeGrafter"/>
</dbReference>
<protein>
    <submittedName>
        <fullName evidence="2">Uncharacterized protein</fullName>
    </submittedName>
</protein>
<dbReference type="PANTHER" id="PTHR10972:SF148">
    <property type="entry name" value="OXYSTEROL-BINDING PROTEIN 9"/>
    <property type="match status" value="1"/>
</dbReference>
<dbReference type="OrthoDB" id="14833at2759"/>